<feature type="domain" description="Non-structural maintenance of chromosomes element 1 RING C4HC3-type" evidence="17">
    <location>
        <begin position="200"/>
        <end position="243"/>
    </location>
</feature>
<dbReference type="Gene3D" id="1.10.10.10">
    <property type="entry name" value="Winged helix-like DNA-binding domain superfamily/Winged helix DNA-binding domain"/>
    <property type="match status" value="1"/>
</dbReference>
<keyword evidence="14 15" id="KW-0539">Nucleus</keyword>
<dbReference type="GO" id="GO:0008270">
    <property type="term" value="F:zinc ion binding"/>
    <property type="evidence" value="ECO:0007669"/>
    <property type="project" value="UniProtKB-KW"/>
</dbReference>
<dbReference type="GO" id="GO:0000724">
    <property type="term" value="P:double-strand break repair via homologous recombination"/>
    <property type="evidence" value="ECO:0007669"/>
    <property type="project" value="TreeGrafter"/>
</dbReference>
<dbReference type="Gene3D" id="3.30.40.10">
    <property type="entry name" value="Zinc/RING finger domain, C3HC4 (zinc finger)"/>
    <property type="match status" value="1"/>
</dbReference>
<dbReference type="GO" id="GO:0030915">
    <property type="term" value="C:Smc5-Smc6 complex"/>
    <property type="evidence" value="ECO:0007669"/>
    <property type="project" value="UniProtKB-UniRule"/>
</dbReference>
<keyword evidence="7 15" id="KW-0479">Metal-binding</keyword>
<comment type="subunit">
    <text evidence="15">Component of the Smc5-Smc6 complex.</text>
</comment>
<evidence type="ECO:0000256" key="10">
    <source>
        <dbReference type="ARBA" id="ARBA00022786"/>
    </source>
</evidence>
<keyword evidence="10 15" id="KW-0833">Ubl conjugation pathway</keyword>
<evidence type="ECO:0000313" key="18">
    <source>
        <dbReference type="EMBL" id="KAK4741942.1"/>
    </source>
</evidence>
<evidence type="ECO:0000256" key="4">
    <source>
        <dbReference type="ARBA" id="ARBA00012483"/>
    </source>
</evidence>
<dbReference type="GO" id="GO:0061630">
    <property type="term" value="F:ubiquitin protein ligase activity"/>
    <property type="evidence" value="ECO:0007669"/>
    <property type="project" value="UniProtKB-EC"/>
</dbReference>
<evidence type="ECO:0000256" key="14">
    <source>
        <dbReference type="ARBA" id="ARBA00023242"/>
    </source>
</evidence>
<evidence type="ECO:0000313" key="19">
    <source>
        <dbReference type="Proteomes" id="UP001345219"/>
    </source>
</evidence>
<comment type="similarity">
    <text evidence="3 15">Belongs to the NSE1 family.</text>
</comment>
<keyword evidence="19" id="KW-1185">Reference proteome</keyword>
<evidence type="ECO:0000256" key="1">
    <source>
        <dbReference type="ARBA" id="ARBA00000900"/>
    </source>
</evidence>
<dbReference type="Proteomes" id="UP001345219">
    <property type="component" value="Chromosome 19"/>
</dbReference>
<accession>A0AAN7GSR0</accession>
<evidence type="ECO:0000256" key="2">
    <source>
        <dbReference type="ARBA" id="ARBA00004123"/>
    </source>
</evidence>
<evidence type="ECO:0000256" key="7">
    <source>
        <dbReference type="ARBA" id="ARBA00022723"/>
    </source>
</evidence>
<evidence type="ECO:0000256" key="6">
    <source>
        <dbReference type="ARBA" id="ARBA00022679"/>
    </source>
</evidence>
<reference evidence="18 19" key="1">
    <citation type="journal article" date="2023" name="Hortic Res">
        <title>Pangenome of water caltrop reveals structural variations and asymmetric subgenome divergence after allopolyploidization.</title>
        <authorList>
            <person name="Zhang X."/>
            <person name="Chen Y."/>
            <person name="Wang L."/>
            <person name="Yuan Y."/>
            <person name="Fang M."/>
            <person name="Shi L."/>
            <person name="Lu R."/>
            <person name="Comes H.P."/>
            <person name="Ma Y."/>
            <person name="Chen Y."/>
            <person name="Huang G."/>
            <person name="Zhou Y."/>
            <person name="Zheng Z."/>
            <person name="Qiu Y."/>
        </authorList>
    </citation>
    <scope>NUCLEOTIDE SEQUENCE [LARGE SCALE GENOMIC DNA]</scope>
    <source>
        <tissue evidence="18">Roots</tissue>
    </source>
</reference>
<dbReference type="Pfam" id="PF07574">
    <property type="entry name" value="SMC_Nse1"/>
    <property type="match status" value="1"/>
</dbReference>
<evidence type="ECO:0000256" key="9">
    <source>
        <dbReference type="ARBA" id="ARBA00022771"/>
    </source>
</evidence>
<dbReference type="InterPro" id="IPR013083">
    <property type="entry name" value="Znf_RING/FYVE/PHD"/>
</dbReference>
<gene>
    <name evidence="18" type="ORF">SAY87_025530</name>
</gene>
<dbReference type="PANTHER" id="PTHR20973:SF0">
    <property type="entry name" value="NON-STRUCTURAL MAINTENANCE OF CHROMOSOMES ELEMENT 1 HOMOLOG"/>
    <property type="match status" value="1"/>
</dbReference>
<evidence type="ECO:0000256" key="11">
    <source>
        <dbReference type="ARBA" id="ARBA00022833"/>
    </source>
</evidence>
<comment type="subcellular location">
    <subcellularLocation>
        <location evidence="2 15">Nucleus</location>
    </subcellularLocation>
</comment>
<dbReference type="InterPro" id="IPR036388">
    <property type="entry name" value="WH-like_DNA-bd_sf"/>
</dbReference>
<keyword evidence="13 15" id="KW-0234">DNA repair</keyword>
<dbReference type="PANTHER" id="PTHR20973">
    <property type="entry name" value="NON-SMC ELEMENT 1-RELATED"/>
    <property type="match status" value="1"/>
</dbReference>
<dbReference type="GO" id="GO:0005634">
    <property type="term" value="C:nucleus"/>
    <property type="evidence" value="ECO:0007669"/>
    <property type="project" value="UniProtKB-SubCell"/>
</dbReference>
<dbReference type="CDD" id="cd16493">
    <property type="entry name" value="RING-CH-C4HC3_NSE1"/>
    <property type="match status" value="1"/>
</dbReference>
<proteinExistence type="inferred from homology"/>
<name>A0AAN7GSR0_9MYRT</name>
<evidence type="ECO:0000256" key="13">
    <source>
        <dbReference type="ARBA" id="ARBA00023204"/>
    </source>
</evidence>
<feature type="region of interest" description="Disordered" evidence="16">
    <location>
        <begin position="258"/>
        <end position="312"/>
    </location>
</feature>
<keyword evidence="8 15" id="KW-0227">DNA damage</keyword>
<evidence type="ECO:0000256" key="3">
    <source>
        <dbReference type="ARBA" id="ARBA00010258"/>
    </source>
</evidence>
<keyword evidence="9 15" id="KW-0863">Zinc-finger</keyword>
<protein>
    <recommendedName>
        <fullName evidence="5 15">Non-structural maintenance of chromosomes element 1 homolog</fullName>
        <ecNumber evidence="4 15">2.3.2.27</ecNumber>
    </recommendedName>
</protein>
<keyword evidence="12 15" id="KW-0233">DNA recombination</keyword>
<evidence type="ECO:0000256" key="16">
    <source>
        <dbReference type="SAM" id="MobiDB-lite"/>
    </source>
</evidence>
<feature type="compositionally biased region" description="Basic residues" evidence="16">
    <location>
        <begin position="303"/>
        <end position="312"/>
    </location>
</feature>
<evidence type="ECO:0000256" key="8">
    <source>
        <dbReference type="ARBA" id="ARBA00022763"/>
    </source>
</evidence>
<evidence type="ECO:0000256" key="12">
    <source>
        <dbReference type="ARBA" id="ARBA00023172"/>
    </source>
</evidence>
<dbReference type="Pfam" id="PF08746">
    <property type="entry name" value="zf-RING-like"/>
    <property type="match status" value="1"/>
</dbReference>
<comment type="catalytic activity">
    <reaction evidence="1 15">
        <text>S-ubiquitinyl-[E2 ubiquitin-conjugating enzyme]-L-cysteine + [acceptor protein]-L-lysine = [E2 ubiquitin-conjugating enzyme]-L-cysteine + N(6)-ubiquitinyl-[acceptor protein]-L-lysine.</text>
        <dbReference type="EC" id="2.3.2.27"/>
    </reaction>
</comment>
<dbReference type="EC" id="2.3.2.27" evidence="4 15"/>
<evidence type="ECO:0000259" key="17">
    <source>
        <dbReference type="Pfam" id="PF08746"/>
    </source>
</evidence>
<comment type="caution">
    <text evidence="18">The sequence shown here is derived from an EMBL/GenBank/DDBJ whole genome shotgun (WGS) entry which is preliminary data.</text>
</comment>
<dbReference type="InterPro" id="IPR014857">
    <property type="entry name" value="Nse1_RING_C4HC3-type"/>
</dbReference>
<organism evidence="18 19">
    <name type="scientific">Trapa incisa</name>
    <dbReference type="NCBI Taxonomy" id="236973"/>
    <lineage>
        <taxon>Eukaryota</taxon>
        <taxon>Viridiplantae</taxon>
        <taxon>Streptophyta</taxon>
        <taxon>Embryophyta</taxon>
        <taxon>Tracheophyta</taxon>
        <taxon>Spermatophyta</taxon>
        <taxon>Magnoliopsida</taxon>
        <taxon>eudicotyledons</taxon>
        <taxon>Gunneridae</taxon>
        <taxon>Pentapetalae</taxon>
        <taxon>rosids</taxon>
        <taxon>malvids</taxon>
        <taxon>Myrtales</taxon>
        <taxon>Lythraceae</taxon>
        <taxon>Trapa</taxon>
    </lineage>
</organism>
<evidence type="ECO:0000256" key="15">
    <source>
        <dbReference type="RuleBase" id="RU368018"/>
    </source>
</evidence>
<keyword evidence="6 15" id="KW-0808">Transferase</keyword>
<evidence type="ECO:0000256" key="5">
    <source>
        <dbReference type="ARBA" id="ARBA00019422"/>
    </source>
</evidence>
<sequence length="312" mass="34696">MPPLSEAHKVLIQAVISRGPLTEEEFHSIFSGVTGKNPANHQKVFSDYLLKINRELSLVNCELRGCRNQNDGKVYYGFVNNVADEESKLGTKYSVPQIAYYRAIIEAIVQDAAAQGSISNVEALNLRLENQTVAGSQPQENSSSVPAALRNFSMSQKERTLEELVRDRWLYLSADNNIGLGIRSFLDLRSWFRSNDIPSCEVCNEAAVKAEPCPNENCTARIHEYCLKQQFSQRQVQGACPSCGTGWGLSVPKAEEVEEYTEADPIQSQPPIGSRKKRHRDAETSRAGSVLSQPPSDVCGLRRTSRSSSRMR</sequence>
<dbReference type="AlphaFoldDB" id="A0AAN7GSR0"/>
<dbReference type="EMBL" id="JAXIOK010000024">
    <property type="protein sequence ID" value="KAK4741942.1"/>
    <property type="molecule type" value="Genomic_DNA"/>
</dbReference>
<dbReference type="InterPro" id="IPR011513">
    <property type="entry name" value="Nse1"/>
</dbReference>
<keyword evidence="11 15" id="KW-0862">Zinc</keyword>
<feature type="compositionally biased region" description="Polar residues" evidence="16">
    <location>
        <begin position="286"/>
        <end position="295"/>
    </location>
</feature>
<dbReference type="Gene3D" id="3.90.1150.220">
    <property type="match status" value="1"/>
</dbReference>